<evidence type="ECO:0000256" key="1">
    <source>
        <dbReference type="SAM" id="Phobius"/>
    </source>
</evidence>
<keyword evidence="1" id="KW-1133">Transmembrane helix</keyword>
<keyword evidence="2" id="KW-0689">Ribosomal protein</keyword>
<evidence type="ECO:0000313" key="3">
    <source>
        <dbReference type="Proteomes" id="UP001383192"/>
    </source>
</evidence>
<keyword evidence="1" id="KW-0472">Membrane</keyword>
<dbReference type="GO" id="GO:0005840">
    <property type="term" value="C:ribosome"/>
    <property type="evidence" value="ECO:0007669"/>
    <property type="project" value="UniProtKB-KW"/>
</dbReference>
<name>A0AAW0AWP1_9AGAR</name>
<dbReference type="AlphaFoldDB" id="A0AAW0AWP1"/>
<reference evidence="2 3" key="1">
    <citation type="submission" date="2024-01" db="EMBL/GenBank/DDBJ databases">
        <title>A draft genome for a cacao thread blight-causing isolate of Paramarasmius palmivorus.</title>
        <authorList>
            <person name="Baruah I.K."/>
            <person name="Bukari Y."/>
            <person name="Amoako-Attah I."/>
            <person name="Meinhardt L.W."/>
            <person name="Bailey B.A."/>
            <person name="Cohen S.P."/>
        </authorList>
    </citation>
    <scope>NUCLEOTIDE SEQUENCE [LARGE SCALE GENOMIC DNA]</scope>
    <source>
        <strain evidence="2 3">GH-12</strain>
    </source>
</reference>
<keyword evidence="3" id="KW-1185">Reference proteome</keyword>
<evidence type="ECO:0000313" key="2">
    <source>
        <dbReference type="EMBL" id="KAK7017878.1"/>
    </source>
</evidence>
<keyword evidence="1" id="KW-0812">Transmembrane</keyword>
<accession>A0AAW0AWP1</accession>
<proteinExistence type="predicted"/>
<protein>
    <submittedName>
        <fullName evidence="2">40S ribosomal protein S6</fullName>
    </submittedName>
</protein>
<comment type="caution">
    <text evidence="2">The sequence shown here is derived from an EMBL/GenBank/DDBJ whole genome shotgun (WGS) entry which is preliminary data.</text>
</comment>
<gene>
    <name evidence="2" type="primary">RPS6_32</name>
    <name evidence="2" type="ORF">VNI00_018553</name>
</gene>
<sequence length="172" mass="19615">MNASSTDLKASTVPTNRGLDPTAIPHAADDDQTVVIVVAVFFVLVLALHRYLRRLYPCLTIADLNGAETLLDDTFVDAIQHGYLRGYEQDVINRVRLSIKNKASEIRSRRLQSPASVWRKCLNIEVELFADMVLWYGEVEELQREILTIVELEKRYQYNVELGRYAMLATTV</sequence>
<organism evidence="2 3">
    <name type="scientific">Paramarasmius palmivorus</name>
    <dbReference type="NCBI Taxonomy" id="297713"/>
    <lineage>
        <taxon>Eukaryota</taxon>
        <taxon>Fungi</taxon>
        <taxon>Dikarya</taxon>
        <taxon>Basidiomycota</taxon>
        <taxon>Agaricomycotina</taxon>
        <taxon>Agaricomycetes</taxon>
        <taxon>Agaricomycetidae</taxon>
        <taxon>Agaricales</taxon>
        <taxon>Marasmiineae</taxon>
        <taxon>Marasmiaceae</taxon>
        <taxon>Paramarasmius</taxon>
    </lineage>
</organism>
<dbReference type="EMBL" id="JAYKXP010000246">
    <property type="protein sequence ID" value="KAK7017878.1"/>
    <property type="molecule type" value="Genomic_DNA"/>
</dbReference>
<dbReference type="Proteomes" id="UP001383192">
    <property type="component" value="Unassembled WGS sequence"/>
</dbReference>
<keyword evidence="2" id="KW-0687">Ribonucleoprotein</keyword>
<feature type="transmembrane region" description="Helical" evidence="1">
    <location>
        <begin position="34"/>
        <end position="52"/>
    </location>
</feature>